<dbReference type="RefSeq" id="WP_098517926.1">
    <property type="nucleotide sequence ID" value="NZ_NUVX01000125.1"/>
</dbReference>
<dbReference type="Gene3D" id="1.10.287.950">
    <property type="entry name" value="Methyl-accepting chemotaxis protein"/>
    <property type="match status" value="1"/>
</dbReference>
<evidence type="ECO:0000256" key="4">
    <source>
        <dbReference type="ARBA" id="ARBA00023224"/>
    </source>
</evidence>
<accession>A0A9X6WGU0</accession>
<evidence type="ECO:0000256" key="2">
    <source>
        <dbReference type="ARBA" id="ARBA00022475"/>
    </source>
</evidence>
<sequence length="574" mass="64312">MSIFKKNALIAIVSLFLISLIITISGYFIQKNSMYGVLKELSLGLSHYGKIVTFGTEMNEIYEKKIHDQNNNIQKEMSKKLSILTEENPQISQGYLLDINLNEKNELKMIGLPQHVLDSGLKIGDNYPLNDVTLKAFNTVQETKKTVVTDIYKDDLGTWISVYEPVLDDKGNLKAIFGIDVDASSVADGQHNFIISASIVFAVSIIFILLLQLLITNKILSPIKKIFTVIEEVSTGNLQIRIDHHGTDEIGTLSVKFNEMLDNICQTLSYTKATSKEMDSSSDKLSQSVEVSNSLSHNIESLLIDANNTIKNQTQATNESYNMVMDTTHAIHQMNQYTEEINDGSNVMVKEASEGNELLFRASQQMGVIYETILDALKVVKFLEERSKQIENIVEVINGISDQTNLLALNASIEAARAGEHGKGFSVVAEEVRKLAEDSNSQAQQIAFLVKEIQTETQNVVKTMNKGNEEAQNGIKSVEETQNSFHRIMEIAQSLAEETQKVFQVSEEMSANMGTSLKNFDELKRLAQDSTEKMELVSSSNKNQYDQIKEFKLESQSIKEISTELNKELDKFKI</sequence>
<keyword evidence="2" id="KW-1003">Cell membrane</keyword>
<feature type="domain" description="Methyl-accepting transducer" evidence="8">
    <location>
        <begin position="288"/>
        <end position="524"/>
    </location>
</feature>
<dbReference type="PANTHER" id="PTHR32089">
    <property type="entry name" value="METHYL-ACCEPTING CHEMOTAXIS PROTEIN MCPB"/>
    <property type="match status" value="1"/>
</dbReference>
<evidence type="ECO:0008006" key="12">
    <source>
        <dbReference type="Google" id="ProtNLM"/>
    </source>
</evidence>
<dbReference type="GO" id="GO:0005886">
    <property type="term" value="C:plasma membrane"/>
    <property type="evidence" value="ECO:0007669"/>
    <property type="project" value="UniProtKB-SubCell"/>
</dbReference>
<dbReference type="SMART" id="SM00304">
    <property type="entry name" value="HAMP"/>
    <property type="match status" value="1"/>
</dbReference>
<dbReference type="PANTHER" id="PTHR32089:SF112">
    <property type="entry name" value="LYSOZYME-LIKE PROTEIN-RELATED"/>
    <property type="match status" value="1"/>
</dbReference>
<keyword evidence="7" id="KW-0812">Transmembrane</keyword>
<dbReference type="EMBL" id="NUVX01000125">
    <property type="protein sequence ID" value="PFJ24811.1"/>
    <property type="molecule type" value="Genomic_DNA"/>
</dbReference>
<comment type="similarity">
    <text evidence="5">Belongs to the methyl-accepting chemotaxis (MCP) protein family.</text>
</comment>
<dbReference type="CDD" id="cd06225">
    <property type="entry name" value="HAMP"/>
    <property type="match status" value="1"/>
</dbReference>
<dbReference type="InterPro" id="IPR003660">
    <property type="entry name" value="HAMP_dom"/>
</dbReference>
<comment type="subcellular location">
    <subcellularLocation>
        <location evidence="1">Cell membrane</location>
    </subcellularLocation>
</comment>
<feature type="transmembrane region" description="Helical" evidence="7">
    <location>
        <begin position="7"/>
        <end position="29"/>
    </location>
</feature>
<dbReference type="PRINTS" id="PR00260">
    <property type="entry name" value="CHEMTRNSDUCR"/>
</dbReference>
<dbReference type="SUPFAM" id="SSF58104">
    <property type="entry name" value="Methyl-accepting chemotaxis protein (MCP) signaling domain"/>
    <property type="match status" value="1"/>
</dbReference>
<dbReference type="InterPro" id="IPR004089">
    <property type="entry name" value="MCPsignal_dom"/>
</dbReference>
<evidence type="ECO:0000256" key="7">
    <source>
        <dbReference type="SAM" id="Phobius"/>
    </source>
</evidence>
<evidence type="ECO:0000256" key="1">
    <source>
        <dbReference type="ARBA" id="ARBA00004236"/>
    </source>
</evidence>
<evidence type="ECO:0000259" key="9">
    <source>
        <dbReference type="PROSITE" id="PS50885"/>
    </source>
</evidence>
<organism evidence="10 11">
    <name type="scientific">Bacillus thuringiensis</name>
    <dbReference type="NCBI Taxonomy" id="1428"/>
    <lineage>
        <taxon>Bacteria</taxon>
        <taxon>Bacillati</taxon>
        <taxon>Bacillota</taxon>
        <taxon>Bacilli</taxon>
        <taxon>Bacillales</taxon>
        <taxon>Bacillaceae</taxon>
        <taxon>Bacillus</taxon>
        <taxon>Bacillus cereus group</taxon>
    </lineage>
</organism>
<dbReference type="Proteomes" id="UP000224003">
    <property type="component" value="Unassembled WGS sequence"/>
</dbReference>
<keyword evidence="3 7" id="KW-0472">Membrane</keyword>
<evidence type="ECO:0000256" key="5">
    <source>
        <dbReference type="ARBA" id="ARBA00029447"/>
    </source>
</evidence>
<name>A0A9X6WGU0_BACTU</name>
<dbReference type="PROSITE" id="PS50111">
    <property type="entry name" value="CHEMOTAXIS_TRANSDUC_2"/>
    <property type="match status" value="1"/>
</dbReference>
<comment type="caution">
    <text evidence="10">The sequence shown here is derived from an EMBL/GenBank/DDBJ whole genome shotgun (WGS) entry which is preliminary data.</text>
</comment>
<evidence type="ECO:0000259" key="8">
    <source>
        <dbReference type="PROSITE" id="PS50111"/>
    </source>
</evidence>
<feature type="domain" description="HAMP" evidence="9">
    <location>
        <begin position="217"/>
        <end position="269"/>
    </location>
</feature>
<dbReference type="GO" id="GO:0007165">
    <property type="term" value="P:signal transduction"/>
    <property type="evidence" value="ECO:0007669"/>
    <property type="project" value="UniProtKB-KW"/>
</dbReference>
<dbReference type="Pfam" id="PF00672">
    <property type="entry name" value="HAMP"/>
    <property type="match status" value="1"/>
</dbReference>
<evidence type="ECO:0000313" key="11">
    <source>
        <dbReference type="Proteomes" id="UP000224003"/>
    </source>
</evidence>
<dbReference type="InterPro" id="IPR004090">
    <property type="entry name" value="Chemotax_Me-accpt_rcpt"/>
</dbReference>
<evidence type="ECO:0000256" key="3">
    <source>
        <dbReference type="ARBA" id="ARBA00023136"/>
    </source>
</evidence>
<feature type="transmembrane region" description="Helical" evidence="7">
    <location>
        <begin position="193"/>
        <end position="215"/>
    </location>
</feature>
<dbReference type="Gene3D" id="6.10.340.10">
    <property type="match status" value="1"/>
</dbReference>
<gene>
    <name evidence="10" type="ORF">COJ15_36225</name>
</gene>
<reference evidence="10 11" key="1">
    <citation type="submission" date="2017-09" db="EMBL/GenBank/DDBJ databases">
        <title>Large-scale bioinformatics analysis of Bacillus genomes uncovers conserved roles of natural products in bacterial physiology.</title>
        <authorList>
            <consortium name="Agbiome Team Llc"/>
            <person name="Bleich R.M."/>
            <person name="Grubbs K.J."/>
            <person name="Santa Maria K.C."/>
            <person name="Allen S.E."/>
            <person name="Farag S."/>
            <person name="Shank E.A."/>
            <person name="Bowers A."/>
        </authorList>
    </citation>
    <scope>NUCLEOTIDE SEQUENCE [LARGE SCALE GENOMIC DNA]</scope>
    <source>
        <strain evidence="10 11">AFS085496</strain>
    </source>
</reference>
<dbReference type="SMART" id="SM00283">
    <property type="entry name" value="MA"/>
    <property type="match status" value="1"/>
</dbReference>
<dbReference type="GO" id="GO:0006935">
    <property type="term" value="P:chemotaxis"/>
    <property type="evidence" value="ECO:0007669"/>
    <property type="project" value="InterPro"/>
</dbReference>
<protein>
    <recommendedName>
        <fullName evidence="12">Methyl-accepting chemotaxis protein</fullName>
    </recommendedName>
</protein>
<dbReference type="PROSITE" id="PS50885">
    <property type="entry name" value="HAMP"/>
    <property type="match status" value="1"/>
</dbReference>
<keyword evidence="4 6" id="KW-0807">Transducer</keyword>
<keyword evidence="7" id="KW-1133">Transmembrane helix</keyword>
<dbReference type="GO" id="GO:0004888">
    <property type="term" value="F:transmembrane signaling receptor activity"/>
    <property type="evidence" value="ECO:0007669"/>
    <property type="project" value="InterPro"/>
</dbReference>
<dbReference type="CDD" id="cd11386">
    <property type="entry name" value="MCP_signal"/>
    <property type="match status" value="1"/>
</dbReference>
<evidence type="ECO:0000313" key="10">
    <source>
        <dbReference type="EMBL" id="PFJ24811.1"/>
    </source>
</evidence>
<dbReference type="Pfam" id="PF00015">
    <property type="entry name" value="MCPsignal"/>
    <property type="match status" value="1"/>
</dbReference>
<evidence type="ECO:0000256" key="6">
    <source>
        <dbReference type="PROSITE-ProRule" id="PRU00284"/>
    </source>
</evidence>
<proteinExistence type="inferred from homology"/>
<dbReference type="AlphaFoldDB" id="A0A9X6WGU0"/>